<dbReference type="GO" id="GO:0008168">
    <property type="term" value="F:methyltransferase activity"/>
    <property type="evidence" value="ECO:0007669"/>
    <property type="project" value="UniProtKB-KW"/>
</dbReference>
<keyword evidence="3" id="KW-1185">Reference proteome</keyword>
<dbReference type="RefSeq" id="WP_166652491.1">
    <property type="nucleotide sequence ID" value="NZ_SNZR01000013.1"/>
</dbReference>
<comment type="caution">
    <text evidence="2">The sequence shown here is derived from an EMBL/GenBank/DDBJ whole genome shotgun (WGS) entry which is preliminary data.</text>
</comment>
<keyword evidence="2" id="KW-0489">Methyltransferase</keyword>
<protein>
    <submittedName>
        <fullName evidence="2">N6-adenosine-specific RNA methylase IME4</fullName>
    </submittedName>
</protein>
<dbReference type="Proteomes" id="UP000295122">
    <property type="component" value="Unassembled WGS sequence"/>
</dbReference>
<evidence type="ECO:0000313" key="2">
    <source>
        <dbReference type="EMBL" id="TDR90321.1"/>
    </source>
</evidence>
<dbReference type="AlphaFoldDB" id="A0A4R7BXK7"/>
<dbReference type="PROSITE" id="PS51143">
    <property type="entry name" value="MT_A70"/>
    <property type="match status" value="1"/>
</dbReference>
<sequence length="199" mass="22813">MNAQTLFSPLAPWPFGDLQPHAFNLIVVDFPWRFDLRSPRGEKKSAQAHYRCYPPEEMAWRFPVQELAEPSALLLAFATAPLIDRQIAVVRRMGFVFKTLTFWRKVFPSGKRAVGPGYRVRGEIEPVIIATIGEPRHQPFDGDISGVRREHSRKPDEFYRHVDARCPGLRRRADVFTRETRPGWAGWGDEATKLDEVAA</sequence>
<reference evidence="2 3" key="1">
    <citation type="submission" date="2019-03" db="EMBL/GenBank/DDBJ databases">
        <title>Genomic Encyclopedia of Type Strains, Phase IV (KMG-IV): sequencing the most valuable type-strain genomes for metagenomic binning, comparative biology and taxonomic classification.</title>
        <authorList>
            <person name="Goeker M."/>
        </authorList>
    </citation>
    <scope>NUCLEOTIDE SEQUENCE [LARGE SCALE GENOMIC DNA]</scope>
    <source>
        <strain evidence="2 3">DSM 25903</strain>
    </source>
</reference>
<evidence type="ECO:0000313" key="3">
    <source>
        <dbReference type="Proteomes" id="UP000295122"/>
    </source>
</evidence>
<keyword evidence="2" id="KW-0808">Transferase</keyword>
<evidence type="ECO:0000256" key="1">
    <source>
        <dbReference type="PROSITE-ProRule" id="PRU00489"/>
    </source>
</evidence>
<comment type="similarity">
    <text evidence="1">Belongs to the MT-A70-like family.</text>
</comment>
<dbReference type="GO" id="GO:0032259">
    <property type="term" value="P:methylation"/>
    <property type="evidence" value="ECO:0007669"/>
    <property type="project" value="UniProtKB-KW"/>
</dbReference>
<gene>
    <name evidence="2" type="ORF">EV668_3169</name>
</gene>
<proteinExistence type="inferred from homology"/>
<organism evidence="2 3">
    <name type="scientific">Enterovirga rhinocerotis</name>
    <dbReference type="NCBI Taxonomy" id="1339210"/>
    <lineage>
        <taxon>Bacteria</taxon>
        <taxon>Pseudomonadati</taxon>
        <taxon>Pseudomonadota</taxon>
        <taxon>Alphaproteobacteria</taxon>
        <taxon>Hyphomicrobiales</taxon>
        <taxon>Methylobacteriaceae</taxon>
        <taxon>Enterovirga</taxon>
    </lineage>
</organism>
<name>A0A4R7BXK7_9HYPH</name>
<dbReference type="EMBL" id="SNZR01000013">
    <property type="protein sequence ID" value="TDR90321.1"/>
    <property type="molecule type" value="Genomic_DNA"/>
</dbReference>
<accession>A0A4R7BXK7</accession>
<dbReference type="Pfam" id="PF05063">
    <property type="entry name" value="MT-A70"/>
    <property type="match status" value="1"/>
</dbReference>
<dbReference type="InterPro" id="IPR007757">
    <property type="entry name" value="MT-A70-like"/>
</dbReference>